<evidence type="ECO:0000313" key="1">
    <source>
        <dbReference type="EMBL" id="MBD8875347.1"/>
    </source>
</evidence>
<evidence type="ECO:0000313" key="4">
    <source>
        <dbReference type="Proteomes" id="UP000705379"/>
    </source>
</evidence>
<dbReference type="AlphaFoldDB" id="A0A944C9Y2"/>
<reference evidence="2" key="3">
    <citation type="journal article" date="2021" name="Microorganisms">
        <title>Bacterial Dimethylsulfoniopropionate Biosynthesis in the East China Sea.</title>
        <authorList>
            <person name="Liu J."/>
            <person name="Zhang Y."/>
            <person name="Liu J."/>
            <person name="Zhong H."/>
            <person name="Williams B.T."/>
            <person name="Zheng Y."/>
            <person name="Curson A.R.J."/>
            <person name="Sun C."/>
            <person name="Sun H."/>
            <person name="Song D."/>
            <person name="Wagner Mackenzie B."/>
            <person name="Bermejo Martinez A."/>
            <person name="Todd J.D."/>
            <person name="Zhang X.H."/>
        </authorList>
    </citation>
    <scope>NUCLEOTIDE SEQUENCE</scope>
    <source>
        <strain evidence="2">AESS21</strain>
    </source>
</reference>
<organism evidence="2 4">
    <name type="scientific">Roseibium polysiphoniae</name>
    <dbReference type="NCBI Taxonomy" id="2571221"/>
    <lineage>
        <taxon>Bacteria</taxon>
        <taxon>Pseudomonadati</taxon>
        <taxon>Pseudomonadota</taxon>
        <taxon>Alphaproteobacteria</taxon>
        <taxon>Hyphomicrobiales</taxon>
        <taxon>Stappiaceae</taxon>
        <taxon>Roseibium</taxon>
    </lineage>
</organism>
<gene>
    <name evidence="2" type="ORF">DYI23_03780</name>
    <name evidence="1" type="ORF">IG617_03495</name>
</gene>
<dbReference type="EMBL" id="JACYXJ010000001">
    <property type="protein sequence ID" value="MBD8875347.1"/>
    <property type="molecule type" value="Genomic_DNA"/>
</dbReference>
<reference evidence="2" key="1">
    <citation type="submission" date="2018-08" db="EMBL/GenBank/DDBJ databases">
        <authorList>
            <person name="Jin W."/>
            <person name="Wang H."/>
            <person name="Yang Y."/>
            <person name="Li M."/>
            <person name="Liu J."/>
        </authorList>
    </citation>
    <scope>NUCLEOTIDE SEQUENCE</scope>
    <source>
        <strain evidence="2">AESS21</strain>
    </source>
</reference>
<dbReference type="RefSeq" id="WP_153769338.1">
    <property type="nucleotide sequence ID" value="NZ_JACYXJ010000001.1"/>
</dbReference>
<dbReference type="Proteomes" id="UP000615687">
    <property type="component" value="Unassembled WGS sequence"/>
</dbReference>
<comment type="caution">
    <text evidence="2">The sequence shown here is derived from an EMBL/GenBank/DDBJ whole genome shotgun (WGS) entry which is preliminary data.</text>
</comment>
<protein>
    <submittedName>
        <fullName evidence="2">Uncharacterized protein</fullName>
    </submittedName>
</protein>
<dbReference type="EMBL" id="QTKU01000001">
    <property type="protein sequence ID" value="MBS8259333.1"/>
    <property type="molecule type" value="Genomic_DNA"/>
</dbReference>
<evidence type="ECO:0000313" key="3">
    <source>
        <dbReference type="Proteomes" id="UP000615687"/>
    </source>
</evidence>
<evidence type="ECO:0000313" key="2">
    <source>
        <dbReference type="EMBL" id="MBS8259333.1"/>
    </source>
</evidence>
<sequence length="66" mass="7089">MKLPYQSPSIDRANRLNSAIQQGVDPALFGLDWDDVTGGLQSAVRYLAPHAKDAAKDFAMSAIDGL</sequence>
<keyword evidence="3" id="KW-1185">Reference proteome</keyword>
<proteinExistence type="predicted"/>
<name>A0A944C9Y2_9HYPH</name>
<accession>A0A944C9Y2</accession>
<dbReference type="Proteomes" id="UP000705379">
    <property type="component" value="Unassembled WGS sequence"/>
</dbReference>
<reference evidence="1 3" key="2">
    <citation type="submission" date="2020-09" db="EMBL/GenBank/DDBJ databases">
        <title>The genome sequence of type strain Labrenzia polysiphoniae KACC 19711.</title>
        <authorList>
            <person name="Liu Y."/>
        </authorList>
    </citation>
    <scope>NUCLEOTIDE SEQUENCE [LARGE SCALE GENOMIC DNA]</scope>
    <source>
        <strain evidence="1 3">KACC 19711</strain>
    </source>
</reference>